<dbReference type="InterPro" id="IPR006076">
    <property type="entry name" value="FAD-dep_OxRdtase"/>
</dbReference>
<evidence type="ECO:0000256" key="1">
    <source>
        <dbReference type="ARBA" id="ARBA00009410"/>
    </source>
</evidence>
<evidence type="ECO:0000259" key="3">
    <source>
        <dbReference type="Pfam" id="PF01266"/>
    </source>
</evidence>
<dbReference type="RefSeq" id="WP_177060522.1">
    <property type="nucleotide sequence ID" value="NZ_JACARY010000040.1"/>
</dbReference>
<dbReference type="PANTHER" id="PTHR13847:SF280">
    <property type="entry name" value="D-AMINO ACID DEHYDROGENASE"/>
    <property type="match status" value="1"/>
</dbReference>
<evidence type="ECO:0000313" key="4">
    <source>
        <dbReference type="EMBL" id="NWD96505.1"/>
    </source>
</evidence>
<dbReference type="Gene3D" id="3.30.9.10">
    <property type="entry name" value="D-Amino Acid Oxidase, subunit A, domain 2"/>
    <property type="match status" value="1"/>
</dbReference>
<dbReference type="NCBIfam" id="NF001933">
    <property type="entry name" value="PRK00711.1"/>
    <property type="match status" value="1"/>
</dbReference>
<dbReference type="PANTHER" id="PTHR13847">
    <property type="entry name" value="SARCOSINE DEHYDROGENASE-RELATED"/>
    <property type="match status" value="1"/>
</dbReference>
<dbReference type="InterPro" id="IPR036188">
    <property type="entry name" value="FAD/NAD-bd_sf"/>
</dbReference>
<comment type="similarity">
    <text evidence="1">Belongs to the DadA oxidoreductase family.</text>
</comment>
<dbReference type="SUPFAM" id="SSF51905">
    <property type="entry name" value="FAD/NAD(P)-binding domain"/>
    <property type="match status" value="1"/>
</dbReference>
<evidence type="ECO:0000256" key="2">
    <source>
        <dbReference type="ARBA" id="ARBA00023002"/>
    </source>
</evidence>
<dbReference type="EMBL" id="JACARY010000040">
    <property type="protein sequence ID" value="NWD96505.1"/>
    <property type="molecule type" value="Genomic_DNA"/>
</dbReference>
<organism evidence="4 5">
    <name type="scientific">Pseudomonas reactans</name>
    <dbReference type="NCBI Taxonomy" id="117680"/>
    <lineage>
        <taxon>Bacteria</taxon>
        <taxon>Pseudomonadati</taxon>
        <taxon>Pseudomonadota</taxon>
        <taxon>Gammaproteobacteria</taxon>
        <taxon>Pseudomonadales</taxon>
        <taxon>Pseudomonadaceae</taxon>
        <taxon>Pseudomonas</taxon>
    </lineage>
</organism>
<evidence type="ECO:0000313" key="5">
    <source>
        <dbReference type="Proteomes" id="UP000572863"/>
    </source>
</evidence>
<dbReference type="SUPFAM" id="SSF54373">
    <property type="entry name" value="FAD-linked reductases, C-terminal domain"/>
    <property type="match status" value="1"/>
</dbReference>
<feature type="domain" description="FAD dependent oxidoreductase" evidence="3">
    <location>
        <begin position="2"/>
        <end position="398"/>
    </location>
</feature>
<reference evidence="4 5" key="1">
    <citation type="submission" date="2020-04" db="EMBL/GenBank/DDBJ databases">
        <title>Molecular characterization of pseudomonads from Agaricus bisporus reveal novel blotch 2 pathogens in Western Europe.</title>
        <authorList>
            <person name="Taparia T."/>
            <person name="Krijger M."/>
            <person name="Haynes E."/>
            <person name="Elpinstone J.G."/>
            <person name="Noble R."/>
            <person name="Van Der Wolf J."/>
        </authorList>
    </citation>
    <scope>NUCLEOTIDE SEQUENCE [LARGE SCALE GENOMIC DNA]</scope>
    <source>
        <strain evidence="4 5">P7774</strain>
    </source>
</reference>
<accession>A0ABX2QXG4</accession>
<keyword evidence="2" id="KW-0560">Oxidoreductase</keyword>
<protein>
    <submittedName>
        <fullName evidence="4">D-amino acid dehydrogenase</fullName>
    </submittedName>
</protein>
<sequence>MKVLVLGAGLAGIPAAYYLARDGHEVTVIDRQPEAAMETSFANGSLLCQGHSYPWASPAAPGILAKSLFRNDQALRIAPRLDPRLWSWLFKFLCECPRARANQHAATRLRLASYSQAVMREVVQDTRIEFFHTDKGLLYVYRTQHCMDEGLRQMRVLEQAGLPIEVVSSARVAQLEPALKPIASRLVGGVFVPSDGTGDARLFTVELARACAARGVNFMYNTQVLGLDIERNEVRAVSTSKGVIAADAIIVAMGAYSSILLRRYGVNIDVFPVKGYSMTVPIRRPEEAPTLGGLDEDNLLAFSVLGNRLRLTATAEFTGYDMRLSRDDFRYMTQAAKDLFPTLCDYTQAELWCGLRPATPDGNPLFGPTQIRNLFLNTGHGSQGWTMACGSGKITADLVAGRTPDIDMSGLLYQ</sequence>
<keyword evidence="5" id="KW-1185">Reference proteome</keyword>
<comment type="caution">
    <text evidence="4">The sequence shown here is derived from an EMBL/GenBank/DDBJ whole genome shotgun (WGS) entry which is preliminary data.</text>
</comment>
<dbReference type="Proteomes" id="UP000572863">
    <property type="component" value="Unassembled WGS sequence"/>
</dbReference>
<gene>
    <name evidence="4" type="ORF">HX871_18955</name>
</gene>
<name>A0ABX2QXG4_9PSED</name>
<dbReference type="Pfam" id="PF01266">
    <property type="entry name" value="DAO"/>
    <property type="match status" value="1"/>
</dbReference>
<dbReference type="Gene3D" id="3.50.50.60">
    <property type="entry name" value="FAD/NAD(P)-binding domain"/>
    <property type="match status" value="2"/>
</dbReference>
<proteinExistence type="inferred from homology"/>